<feature type="region of interest" description="Disordered" evidence="2">
    <location>
        <begin position="1"/>
        <end position="63"/>
    </location>
</feature>
<evidence type="ECO:0000256" key="1">
    <source>
        <dbReference type="PIRSR" id="PIRSR605301-1"/>
    </source>
</evidence>
<evidence type="ECO:0000256" key="2">
    <source>
        <dbReference type="SAM" id="MobiDB-lite"/>
    </source>
</evidence>
<evidence type="ECO:0000313" key="4">
    <source>
        <dbReference type="Proteomes" id="UP000803884"/>
    </source>
</evidence>
<evidence type="ECO:0000313" key="3">
    <source>
        <dbReference type="EMBL" id="KAL1585071.1"/>
    </source>
</evidence>
<dbReference type="GeneID" id="96007853"/>
<reference evidence="3 4" key="1">
    <citation type="journal article" date="2020" name="Microbiol. Resour. Announc.">
        <title>Draft Genome Sequence of a Cladosporium Species Isolated from the Mesophotic Ascidian Didemnum maculosum.</title>
        <authorList>
            <person name="Gioti A."/>
            <person name="Siaperas R."/>
            <person name="Nikolaivits E."/>
            <person name="Le Goff G."/>
            <person name="Ouazzani J."/>
            <person name="Kotoulas G."/>
            <person name="Topakas E."/>
        </authorList>
    </citation>
    <scope>NUCLEOTIDE SEQUENCE [LARGE SCALE GENOMIC DNA]</scope>
    <source>
        <strain evidence="3 4">TM138-S3</strain>
    </source>
</reference>
<comment type="caution">
    <text evidence="3">The sequence shown here is derived from an EMBL/GenBank/DDBJ whole genome shotgun (WGS) entry which is preliminary data.</text>
</comment>
<dbReference type="SMART" id="SM01388">
    <property type="entry name" value="Mob1_phocein"/>
    <property type="match status" value="1"/>
</dbReference>
<protein>
    <recommendedName>
        <fullName evidence="5">Mob1/phocein</fullName>
    </recommendedName>
</protein>
<dbReference type="Proteomes" id="UP000803884">
    <property type="component" value="Unassembled WGS sequence"/>
</dbReference>
<feature type="binding site" evidence="1">
    <location>
        <position position="237"/>
    </location>
    <ligand>
        <name>Zn(2+)</name>
        <dbReference type="ChEBI" id="CHEBI:29105"/>
    </ligand>
</feature>
<feature type="region of interest" description="Disordered" evidence="2">
    <location>
        <begin position="279"/>
        <end position="462"/>
    </location>
</feature>
<dbReference type="InterPro" id="IPR036703">
    <property type="entry name" value="MOB_kinase_act_sf"/>
</dbReference>
<feature type="compositionally biased region" description="Basic and acidic residues" evidence="2">
    <location>
        <begin position="301"/>
        <end position="312"/>
    </location>
</feature>
<feature type="compositionally biased region" description="Low complexity" evidence="2">
    <location>
        <begin position="1"/>
        <end position="12"/>
    </location>
</feature>
<feature type="compositionally biased region" description="Low complexity" evidence="2">
    <location>
        <begin position="425"/>
        <end position="441"/>
    </location>
</feature>
<dbReference type="AlphaFoldDB" id="A0AB34KMP0"/>
<dbReference type="SUPFAM" id="SSF101152">
    <property type="entry name" value="Mob1/phocein"/>
    <property type="match status" value="1"/>
</dbReference>
<name>A0AB34KMP0_9PEZI</name>
<feature type="binding site" evidence="1">
    <location>
        <position position="150"/>
    </location>
    <ligand>
        <name>Zn(2+)</name>
        <dbReference type="ChEBI" id="CHEBI:29105"/>
    </ligand>
</feature>
<feature type="compositionally biased region" description="Polar residues" evidence="2">
    <location>
        <begin position="357"/>
        <end position="368"/>
    </location>
</feature>
<keyword evidence="1" id="KW-0479">Metal-binding</keyword>
<keyword evidence="1" id="KW-0862">Zinc</keyword>
<feature type="compositionally biased region" description="Basic and acidic residues" evidence="2">
    <location>
        <begin position="378"/>
        <end position="416"/>
    </location>
</feature>
<dbReference type="Gene3D" id="1.20.140.30">
    <property type="entry name" value="MOB kinase activator"/>
    <property type="match status" value="1"/>
</dbReference>
<sequence length="462" mass="50351">MASSVSPSSSPRLPSPPPIAEDQSGPTSPGLSLYPPKFPSGAAEASRRIRPGTKAEDMAEGPPLTELSDIDSAFQLTEHLKALHYSYTHPSDTSSTVPISPELARELAHPPQNTAKEIWLYELGRFLIQKTNAIIVALFSDSPPCSATTCNEMRASEWQYLCAVHDPPKSCSAIDYCCHTLDWAASTLCNSKLFPSRLGLGSGGSGGTDKVLAQQMKEITNIFRRVYRIYAHAWFQHRDVFWRVESKTGLYALFKTVCDEYGLIQVENYTIPPEAEGLEPKEVTRDTPVAAQPPAGISLLKRQDEGSEEKQTPEPAGNETLALGDTTKRHRHSTNSRSNSVSTTIAEEAEEDDDASSKPNIERPTSTVPAEVGLTRSDTIKPEPESKPEHGEVKIEEPEAEKAKSTEEAEADPAKAEDDEEEAEITVIEAEVPEDAPAAPSEETEAEKPAEEVKEETPAETS</sequence>
<accession>A0AB34KMP0</accession>
<dbReference type="EMBL" id="JAAQHG020000021">
    <property type="protein sequence ID" value="KAL1585071.1"/>
    <property type="molecule type" value="Genomic_DNA"/>
</dbReference>
<feature type="binding site" evidence="1">
    <location>
        <position position="232"/>
    </location>
    <ligand>
        <name>Zn(2+)</name>
        <dbReference type="ChEBI" id="CHEBI:29105"/>
    </ligand>
</feature>
<dbReference type="PANTHER" id="PTHR22599">
    <property type="entry name" value="MPS ONE BINDER KINASE ACTIVATOR-LIKE MOB"/>
    <property type="match status" value="1"/>
</dbReference>
<keyword evidence="4" id="KW-1185">Reference proteome</keyword>
<gene>
    <name evidence="3" type="ORF">WHR41_06410</name>
</gene>
<dbReference type="Pfam" id="PF03637">
    <property type="entry name" value="Mob1_phocein"/>
    <property type="match status" value="1"/>
</dbReference>
<organism evidence="3 4">
    <name type="scientific">Cladosporium halotolerans</name>
    <dbReference type="NCBI Taxonomy" id="1052096"/>
    <lineage>
        <taxon>Eukaryota</taxon>
        <taxon>Fungi</taxon>
        <taxon>Dikarya</taxon>
        <taxon>Ascomycota</taxon>
        <taxon>Pezizomycotina</taxon>
        <taxon>Dothideomycetes</taxon>
        <taxon>Dothideomycetidae</taxon>
        <taxon>Cladosporiales</taxon>
        <taxon>Cladosporiaceae</taxon>
        <taxon>Cladosporium</taxon>
    </lineage>
</organism>
<feature type="compositionally biased region" description="Low complexity" evidence="2">
    <location>
        <begin position="335"/>
        <end position="346"/>
    </location>
</feature>
<dbReference type="InterPro" id="IPR005301">
    <property type="entry name" value="MOB_kinase_act_fam"/>
</dbReference>
<dbReference type="RefSeq" id="XP_069228177.1">
    <property type="nucleotide sequence ID" value="XM_069375015.1"/>
</dbReference>
<proteinExistence type="predicted"/>
<feature type="compositionally biased region" description="Basic and acidic residues" evidence="2">
    <location>
        <begin position="446"/>
        <end position="462"/>
    </location>
</feature>
<evidence type="ECO:0008006" key="5">
    <source>
        <dbReference type="Google" id="ProtNLM"/>
    </source>
</evidence>
<feature type="binding site" evidence="1">
    <location>
        <position position="145"/>
    </location>
    <ligand>
        <name>Zn(2+)</name>
        <dbReference type="ChEBI" id="CHEBI:29105"/>
    </ligand>
</feature>